<evidence type="ECO:0000313" key="3">
    <source>
        <dbReference type="Proteomes" id="UP000241956"/>
    </source>
</evidence>
<proteinExistence type="predicted"/>
<evidence type="ECO:0000313" key="2">
    <source>
        <dbReference type="EMBL" id="AVO21735.1"/>
    </source>
</evidence>
<dbReference type="InterPro" id="IPR056923">
    <property type="entry name" value="Minor_tail_gp31_C"/>
</dbReference>
<sequence>MGIIVLALDTSKPVGQQLSPELIAEIQLVAPSAVSNGSITTAKLRDLAVTAAKLALGAVHSEHIGTGEVKTVNLSDGTVTTEKVADNAITAVKVGIGVVTAVDEDDEPIEKKFKYLTATEFAAIESPDPNVTYMIRPDA</sequence>
<feature type="domain" description="Minor tail protein gp31 C-terminal" evidence="1">
    <location>
        <begin position="112"/>
        <end position="136"/>
    </location>
</feature>
<dbReference type="Pfam" id="PF24243">
    <property type="entry name" value="Phage_tail_C"/>
    <property type="match status" value="1"/>
</dbReference>
<protein>
    <recommendedName>
        <fullName evidence="1">Minor tail protein gp31 C-terminal domain-containing protein</fullName>
    </recommendedName>
</protein>
<dbReference type="GeneID" id="77941381"/>
<dbReference type="Proteomes" id="UP000241956">
    <property type="component" value="Segment"/>
</dbReference>
<accession>A0A2P1JRG0</accession>
<evidence type="ECO:0000259" key="1">
    <source>
        <dbReference type="Pfam" id="PF24243"/>
    </source>
</evidence>
<keyword evidence="3" id="KW-1185">Reference proteome</keyword>
<gene>
    <name evidence="2" type="primary">32</name>
    <name evidence="2" type="ORF">SEA_JEON_32</name>
</gene>
<dbReference type="KEGG" id="vg:77941381"/>
<dbReference type="EMBL" id="MH001450">
    <property type="protein sequence ID" value="AVO21735.1"/>
    <property type="molecule type" value="Genomic_DNA"/>
</dbReference>
<dbReference type="RefSeq" id="YP_010665316.1">
    <property type="nucleotide sequence ID" value="NC_070934.1"/>
</dbReference>
<reference evidence="2 3" key="1">
    <citation type="submission" date="2018-02" db="EMBL/GenBank/DDBJ databases">
        <authorList>
            <person name="Borochov A."/>
            <person name="Gil C.E."/>
            <person name="Green C.A."/>
            <person name="Jean P.M."/>
            <person name="Kim K."/>
            <person name="Kwun D."/>
            <person name="Lee D."/>
            <person name="Lochan S."/>
            <person name="Mansoor S.A."/>
            <person name="Obregon B.R.Y.A.N."/>
            <person name="Parra P.A."/>
            <person name="Ramdihal J.D."/>
            <person name="Sahadeo J."/>
            <person name="Sohail M."/>
            <person name="Talavera L."/>
            <person name="Velarde S."/>
            <person name="Vera M."/>
            <person name="Wong H."/>
            <person name="Xue J."/>
            <person name="Golebiewska U.P."/>
            <person name="Garlena R.A."/>
            <person name="Russell D.A."/>
            <person name="Pope W.H."/>
            <person name="Jacobs-Sera D."/>
            <person name="Hatfull G.F."/>
        </authorList>
    </citation>
    <scope>NUCLEOTIDE SEQUENCE [LARGE SCALE GENOMIC DNA]</scope>
</reference>
<organism evidence="2 3">
    <name type="scientific">Mycobacterium phage Jeon</name>
    <dbReference type="NCBI Taxonomy" id="2108123"/>
    <lineage>
        <taxon>Viruses</taxon>
        <taxon>Duplodnaviria</taxon>
        <taxon>Heunggongvirae</taxon>
        <taxon>Uroviricota</taxon>
        <taxon>Caudoviricetes</taxon>
        <taxon>Northamptonvirus</taxon>
        <taxon>Northamptonvirus jeon</taxon>
    </lineage>
</organism>
<name>A0A2P1JRG0_9CAUD</name>